<keyword evidence="5 11" id="KW-0547">Nucleotide-binding</keyword>
<protein>
    <recommendedName>
        <fullName evidence="11">Type I restriction enzyme endonuclease subunit</fullName>
        <shortName evidence="11">R protein</shortName>
        <ecNumber evidence="11">3.1.21.3</ecNumber>
    </recommendedName>
    <alternativeName>
        <fullName evidence="11">Type-1 restriction enzyme R protein</fullName>
    </alternativeName>
</protein>
<comment type="similarity">
    <text evidence="2 11">Belongs to the HsdR family.</text>
</comment>
<dbReference type="EMBL" id="MN220716">
    <property type="protein sequence ID" value="QHW08624.1"/>
    <property type="molecule type" value="Genomic_DNA"/>
</dbReference>
<keyword evidence="4" id="KW-0540">Nuclease</keyword>
<reference evidence="12" key="1">
    <citation type="journal article" date="2019" name="J. Antimicrob. Chemother.">
        <title>A novel SCCmec type V variant in porcine MRSA ST398 from China.</title>
        <authorList>
            <person name="Ji X."/>
            <person name="Kruger H."/>
            <person name="Fessler A.T."/>
            <person name="Liu J."/>
            <person name="Zeng Z."/>
            <person name="Wang Y."/>
            <person name="Wu C."/>
            <person name="Schwarz S."/>
        </authorList>
    </citation>
    <scope>NUCLEOTIDE SEQUENCE</scope>
    <source>
        <strain evidence="12">SHP6P021P</strain>
    </source>
</reference>
<dbReference type="PANTHER" id="PTHR30195:SF15">
    <property type="entry name" value="TYPE I RESTRICTION ENZYME HINDI ENDONUCLEASE SUBUNIT"/>
    <property type="match status" value="1"/>
</dbReference>
<dbReference type="Pfam" id="PF18766">
    <property type="entry name" value="SWI2_SNF2"/>
    <property type="match status" value="1"/>
</dbReference>
<dbReference type="CDD" id="cd22332">
    <property type="entry name" value="HsdR_N"/>
    <property type="match status" value="1"/>
</dbReference>
<evidence type="ECO:0000256" key="2">
    <source>
        <dbReference type="ARBA" id="ARBA00008598"/>
    </source>
</evidence>
<dbReference type="GO" id="GO:0005524">
    <property type="term" value="F:ATP binding"/>
    <property type="evidence" value="ECO:0007669"/>
    <property type="project" value="UniProtKB-KW"/>
</dbReference>
<keyword evidence="6 11" id="KW-0680">Restriction system</keyword>
<dbReference type="EC" id="3.1.21.3" evidence="11"/>
<keyword evidence="8 11" id="KW-0378">Hydrolase</keyword>
<dbReference type="SUPFAM" id="SSF52540">
    <property type="entry name" value="P-loop containing nucleoside triphosphate hydrolases"/>
    <property type="match status" value="2"/>
</dbReference>
<dbReference type="InterPro" id="IPR051268">
    <property type="entry name" value="Type-I_R_enzyme_R_subunit"/>
</dbReference>
<evidence type="ECO:0000256" key="6">
    <source>
        <dbReference type="ARBA" id="ARBA00022747"/>
    </source>
</evidence>
<dbReference type="AlphaFoldDB" id="A0A6C0ND42"/>
<evidence type="ECO:0000313" key="12">
    <source>
        <dbReference type="EMBL" id="QHW08624.1"/>
    </source>
</evidence>
<dbReference type="InterPro" id="IPR055180">
    <property type="entry name" value="HsdR_RecA-like_helicase_dom_2"/>
</dbReference>
<dbReference type="CDD" id="cd18030">
    <property type="entry name" value="DEXHc_RE_I_HsdR"/>
    <property type="match status" value="1"/>
</dbReference>
<accession>A0A6C0ND42</accession>
<sequence>MNFQFSEDDLEQVALEWFEELGYTVKKGREISETGITPERESDKDVVLDNRLERALRRINPDLHNNAIQQAIHEISIEKSPNSIENNRIFHEMITNGIEVEHYNEDGETINDLVYVFDFNNPENNDFLAVNQLIVVNGDENKRPDVVLFINGLPVVVIELKSSTNESVGVEDGYHQLETYKMKIPQLFNHNAVLVTSDGINTKAGSMTADYDRFMTWRTKDGKTEASSTMASLDVLIHGMLNKEVLLDLIRHFVLFQDDGKGNIVKILAAYHQYYAVNKAVDRAIEATSDQGDGKGGVIWHTQGSGKSLTMVFFSGKLIQKLNNPTLVVVTDRNDLDNQLYSTFVKSKGRSGKGLLRQTPKQADSRKELKELLSVESGGIVFTTMQKFEPEEGKVTMDALTERRNVIVMADEAHRTQYGFSASYDEKGEGIKYGYAKYLRDALPNASFVGFTGTPVSSTDKNTQMVFGNYIDVYDMTQAVEDGSTVKIYYESRIIPLNLPTDLDIDAAYDDITSGQEDDVKSRLKSKWSRIEALSGSEQRVHSLATDIINHFETRQKAMKGKGMIVTMSRRIAVDLYDEIVRLKPEWHSDDDNQGVIKVVMTGSSSDPKNFQRHIGPKKRRNLLESRMKDVEDELQLVIVRDMWLTGFDVPSMHTMYIDKPMQGHNLMQAIARVNRVFKDKPGGLIVDYVGIAESLKEALKEYTDSDKEQTGVDTDKALEIMLMKYDVIQDMLYNHDYSDFESDKKSDRYNVISNTMDYVIGLGEEERQRFVNTVTELGKAFALCATEEAAQELNSEIAFLKAVKAGIIKLLAPPPGDDERKKSPAEVEAEINQLISKSVVTEEVVDIYQTLGLENPDISILSDDFLKDVEGLQQKNVAVELLNKLLKGQVKSLMKTNATVSKQFSEMLGKSIQKYNNRSIEASKVIEELIQMAKEINQEQQRGKNLGLSTEEIAFYDALASHETAKEALGDKELRAIAHELTKTVKDNMSVDWSKRDSAKAKMRVQVRRLLKKYGYPPDLQKMAVEQVVEQAELMASQQ</sequence>
<evidence type="ECO:0000256" key="9">
    <source>
        <dbReference type="ARBA" id="ARBA00022840"/>
    </source>
</evidence>
<dbReference type="NCBIfam" id="TIGR00348">
    <property type="entry name" value="hsdR"/>
    <property type="match status" value="1"/>
</dbReference>
<comment type="catalytic activity">
    <reaction evidence="1 11">
        <text>Endonucleolytic cleavage of DNA to give random double-stranded fragments with terminal 5'-phosphates, ATP is simultaneously hydrolyzed.</text>
        <dbReference type="EC" id="3.1.21.3"/>
    </reaction>
</comment>
<evidence type="ECO:0000256" key="8">
    <source>
        <dbReference type="ARBA" id="ARBA00022801"/>
    </source>
</evidence>
<dbReference type="InterPro" id="IPR027417">
    <property type="entry name" value="P-loop_NTPase"/>
</dbReference>
<dbReference type="SMART" id="SM00487">
    <property type="entry name" value="DEXDc"/>
    <property type="match status" value="1"/>
</dbReference>
<evidence type="ECO:0000256" key="7">
    <source>
        <dbReference type="ARBA" id="ARBA00022759"/>
    </source>
</evidence>
<evidence type="ECO:0000256" key="5">
    <source>
        <dbReference type="ARBA" id="ARBA00022741"/>
    </source>
</evidence>
<comment type="subunit">
    <text evidence="3 11">The type I restriction/modification system is composed of three polypeptides R, M and S.</text>
</comment>
<gene>
    <name evidence="12" type="primary">hsdR</name>
</gene>
<dbReference type="GO" id="GO:0003677">
    <property type="term" value="F:DNA binding"/>
    <property type="evidence" value="ECO:0007669"/>
    <property type="project" value="UniProtKB-KW"/>
</dbReference>
<dbReference type="Gene3D" id="3.90.1570.50">
    <property type="match status" value="1"/>
</dbReference>
<dbReference type="Pfam" id="PF04313">
    <property type="entry name" value="HSDR_N"/>
    <property type="match status" value="1"/>
</dbReference>
<evidence type="ECO:0000256" key="10">
    <source>
        <dbReference type="ARBA" id="ARBA00023125"/>
    </source>
</evidence>
<evidence type="ECO:0000256" key="3">
    <source>
        <dbReference type="ARBA" id="ARBA00011296"/>
    </source>
</evidence>
<dbReference type="InterPro" id="IPR040980">
    <property type="entry name" value="SWI2_SNF2"/>
</dbReference>
<dbReference type="CDD" id="cd18800">
    <property type="entry name" value="SF2_C_EcoR124I-like"/>
    <property type="match status" value="1"/>
</dbReference>
<organism evidence="12">
    <name type="scientific">Staphylococcus aureus</name>
    <dbReference type="NCBI Taxonomy" id="1280"/>
    <lineage>
        <taxon>Bacteria</taxon>
        <taxon>Bacillati</taxon>
        <taxon>Bacillota</taxon>
        <taxon>Bacilli</taxon>
        <taxon>Bacillales</taxon>
        <taxon>Staphylococcaceae</taxon>
        <taxon>Staphylococcus</taxon>
    </lineage>
</organism>
<keyword evidence="9 11" id="KW-0067">ATP-binding</keyword>
<evidence type="ECO:0000256" key="11">
    <source>
        <dbReference type="RuleBase" id="RU364115"/>
    </source>
</evidence>
<proteinExistence type="inferred from homology"/>
<dbReference type="GO" id="GO:0009307">
    <property type="term" value="P:DNA restriction-modification system"/>
    <property type="evidence" value="ECO:0007669"/>
    <property type="project" value="UniProtKB-KW"/>
</dbReference>
<dbReference type="PANTHER" id="PTHR30195">
    <property type="entry name" value="TYPE I SITE-SPECIFIC DEOXYRIBONUCLEASE PROTEIN SUBUNIT M AND R"/>
    <property type="match status" value="1"/>
</dbReference>
<dbReference type="InterPro" id="IPR014001">
    <property type="entry name" value="Helicase_ATP-bd"/>
</dbReference>
<dbReference type="PROSITE" id="PS51192">
    <property type="entry name" value="HELICASE_ATP_BIND_1"/>
    <property type="match status" value="1"/>
</dbReference>
<dbReference type="Pfam" id="PF22679">
    <property type="entry name" value="T1R_D3-like"/>
    <property type="match status" value="1"/>
</dbReference>
<dbReference type="GO" id="GO:0009035">
    <property type="term" value="F:type I site-specific deoxyribonuclease activity"/>
    <property type="evidence" value="ECO:0007669"/>
    <property type="project" value="UniProtKB-EC"/>
</dbReference>
<evidence type="ECO:0000256" key="1">
    <source>
        <dbReference type="ARBA" id="ARBA00000851"/>
    </source>
</evidence>
<dbReference type="Gene3D" id="3.40.50.300">
    <property type="entry name" value="P-loop containing nucleotide triphosphate hydrolases"/>
    <property type="match status" value="2"/>
</dbReference>
<dbReference type="InterPro" id="IPR021810">
    <property type="entry name" value="T1RH-like_C"/>
</dbReference>
<dbReference type="Pfam" id="PF11867">
    <property type="entry name" value="T1RH-like_C"/>
    <property type="match status" value="1"/>
</dbReference>
<keyword evidence="7" id="KW-0255">Endonuclease</keyword>
<dbReference type="InterPro" id="IPR004473">
    <property type="entry name" value="Restrct_endonuc_typeI_HsdR"/>
</dbReference>
<dbReference type="RefSeq" id="WP_113587720.1">
    <property type="nucleotide sequence ID" value="NZ_CP090375.1"/>
</dbReference>
<comment type="function">
    <text evidence="11">Subunit R is required for both nuclease and ATPase activities, but not for modification.</text>
</comment>
<keyword evidence="10 11" id="KW-0238">DNA-binding</keyword>
<dbReference type="InterPro" id="IPR007409">
    <property type="entry name" value="Restrct_endonuc_type1_HsdR_N"/>
</dbReference>
<evidence type="ECO:0000256" key="4">
    <source>
        <dbReference type="ARBA" id="ARBA00022722"/>
    </source>
</evidence>
<name>A0A6C0ND42_STAAU</name>